<evidence type="ECO:0000256" key="4">
    <source>
        <dbReference type="ARBA" id="ARBA00022723"/>
    </source>
</evidence>
<keyword evidence="4" id="KW-0479">Metal-binding</keyword>
<evidence type="ECO:0000256" key="5">
    <source>
        <dbReference type="ARBA" id="ARBA00022842"/>
    </source>
</evidence>
<keyword evidence="3 6" id="KW-0808">Transferase</keyword>
<name>A0A0B2JKH0_9FIRM</name>
<comment type="caution">
    <text evidence="7">The sequence shown here is derived from an EMBL/GenBank/DDBJ whole genome shotgun (WGS) entry which is preliminary data.</text>
</comment>
<dbReference type="Pfam" id="PF00348">
    <property type="entry name" value="polyprenyl_synt"/>
    <property type="match status" value="1"/>
</dbReference>
<dbReference type="Proteomes" id="UP000030993">
    <property type="component" value="Unassembled WGS sequence"/>
</dbReference>
<proteinExistence type="inferred from homology"/>
<sequence length="323" mass="35581">MANKLFDIIKSDLAELETALHESVVSPVATITEIGNHLIKAGGKRLRPAMFFLAARCSENFDLKRVMPLAVALELIHMASLVHDDVLDSAATRRGEATANAKWGNQLAILAGDYLFAKAFVLVTENGYGERVNNQLSRLLADLSAGELIQNKEIYKASCDTEEYYERIAMKTANFLAISCQLGAHVMGLPEKDVQALYDYGYSVGMAFQLTDDLLDLTGDSKTIGKPAGNDILQGIITLPAIRALETSPDKDELLSIVTNRDMTKEDLNRALEIVRATDGIDFTKNKVEEYLDRARNVLPESIPEDVRAAYMMAADFIAGREF</sequence>
<dbReference type="GO" id="GO:0004659">
    <property type="term" value="F:prenyltransferase activity"/>
    <property type="evidence" value="ECO:0007669"/>
    <property type="project" value="InterPro"/>
</dbReference>
<dbReference type="InterPro" id="IPR000092">
    <property type="entry name" value="Polyprenyl_synt"/>
</dbReference>
<dbReference type="PANTHER" id="PTHR12001:SF69">
    <property type="entry name" value="ALL TRANS-POLYPRENYL-DIPHOSPHATE SYNTHASE PDSS1"/>
    <property type="match status" value="1"/>
</dbReference>
<dbReference type="PROSITE" id="PS00444">
    <property type="entry name" value="POLYPRENYL_SYNTHASE_2"/>
    <property type="match status" value="1"/>
</dbReference>
<dbReference type="CDD" id="cd00685">
    <property type="entry name" value="Trans_IPPS_HT"/>
    <property type="match status" value="1"/>
</dbReference>
<dbReference type="PANTHER" id="PTHR12001">
    <property type="entry name" value="GERANYLGERANYL PYROPHOSPHATE SYNTHASE"/>
    <property type="match status" value="1"/>
</dbReference>
<dbReference type="GO" id="GO:0008299">
    <property type="term" value="P:isoprenoid biosynthetic process"/>
    <property type="evidence" value="ECO:0007669"/>
    <property type="project" value="InterPro"/>
</dbReference>
<dbReference type="PROSITE" id="PS00723">
    <property type="entry name" value="POLYPRENYL_SYNTHASE_1"/>
    <property type="match status" value="1"/>
</dbReference>
<accession>A0A0B2JKH0</accession>
<dbReference type="EMBL" id="JSCE01000254">
    <property type="protein sequence ID" value="KHM46327.1"/>
    <property type="molecule type" value="Genomic_DNA"/>
</dbReference>
<dbReference type="InterPro" id="IPR008949">
    <property type="entry name" value="Isoprenoid_synthase_dom_sf"/>
</dbReference>
<dbReference type="AlphaFoldDB" id="A0A0B2JKH0"/>
<dbReference type="RefSeq" id="WP_039212224.1">
    <property type="nucleotide sequence ID" value="NZ_JSCE01000254.1"/>
</dbReference>
<dbReference type="SFLD" id="SFLDS00005">
    <property type="entry name" value="Isoprenoid_Synthase_Type_I"/>
    <property type="match status" value="1"/>
</dbReference>
<evidence type="ECO:0000313" key="8">
    <source>
        <dbReference type="Proteomes" id="UP000030993"/>
    </source>
</evidence>
<keyword evidence="5" id="KW-0460">Magnesium</keyword>
<dbReference type="STRING" id="82374.NZ47_13770"/>
<comment type="cofactor">
    <cofactor evidence="1">
        <name>Mg(2+)</name>
        <dbReference type="ChEBI" id="CHEBI:18420"/>
    </cofactor>
</comment>
<keyword evidence="8" id="KW-1185">Reference proteome</keyword>
<dbReference type="SUPFAM" id="SSF48576">
    <property type="entry name" value="Terpenoid synthases"/>
    <property type="match status" value="1"/>
</dbReference>
<reference evidence="7 8" key="1">
    <citation type="journal article" date="2013" name="PLoS ONE">
        <title>Identification and characterization of three novel lipases belonging to families II and V from Anaerovibrio lipolyticus 5ST.</title>
        <authorList>
            <person name="Prive F."/>
            <person name="Kaderbhai N.N."/>
            <person name="Girdwood S."/>
            <person name="Worgan H.J."/>
            <person name="Pinloche E."/>
            <person name="Scollan N.D."/>
            <person name="Huws S.A."/>
            <person name="Newbold C.J."/>
        </authorList>
    </citation>
    <scope>NUCLEOTIDE SEQUENCE [LARGE SCALE GENOMIC DNA]</scope>
    <source>
        <strain evidence="7 8">5S</strain>
    </source>
</reference>
<dbReference type="Gene3D" id="1.10.600.10">
    <property type="entry name" value="Farnesyl Diphosphate Synthase"/>
    <property type="match status" value="1"/>
</dbReference>
<organism evidence="7 8">
    <name type="scientific">Anaerovibrio lipolyticus</name>
    <dbReference type="NCBI Taxonomy" id="82374"/>
    <lineage>
        <taxon>Bacteria</taxon>
        <taxon>Bacillati</taxon>
        <taxon>Bacillota</taxon>
        <taxon>Negativicutes</taxon>
        <taxon>Selenomonadales</taxon>
        <taxon>Selenomonadaceae</taxon>
        <taxon>Anaerovibrio</taxon>
    </lineage>
</organism>
<evidence type="ECO:0000256" key="3">
    <source>
        <dbReference type="ARBA" id="ARBA00022679"/>
    </source>
</evidence>
<evidence type="ECO:0000256" key="6">
    <source>
        <dbReference type="RuleBase" id="RU004466"/>
    </source>
</evidence>
<dbReference type="InterPro" id="IPR033749">
    <property type="entry name" value="Polyprenyl_synt_CS"/>
</dbReference>
<evidence type="ECO:0000256" key="2">
    <source>
        <dbReference type="ARBA" id="ARBA00006706"/>
    </source>
</evidence>
<comment type="similarity">
    <text evidence="2 6">Belongs to the FPP/GGPP synthase family.</text>
</comment>
<evidence type="ECO:0000256" key="1">
    <source>
        <dbReference type="ARBA" id="ARBA00001946"/>
    </source>
</evidence>
<dbReference type="GO" id="GO:0046872">
    <property type="term" value="F:metal ion binding"/>
    <property type="evidence" value="ECO:0007669"/>
    <property type="project" value="UniProtKB-KW"/>
</dbReference>
<protein>
    <submittedName>
        <fullName evidence="7">Trans-hexaprenyltranstransferase</fullName>
    </submittedName>
</protein>
<evidence type="ECO:0000313" key="7">
    <source>
        <dbReference type="EMBL" id="KHM46327.1"/>
    </source>
</evidence>
<gene>
    <name evidence="7" type="ORF">NZ47_13770</name>
</gene>
<dbReference type="eggNOG" id="COG0142">
    <property type="taxonomic scope" value="Bacteria"/>
</dbReference>